<dbReference type="InterPro" id="IPR025273">
    <property type="entry name" value="DUF4064"/>
</dbReference>
<feature type="domain" description="DUF4064" evidence="2">
    <location>
        <begin position="2"/>
        <end position="86"/>
    </location>
</feature>
<evidence type="ECO:0000259" key="2">
    <source>
        <dbReference type="Pfam" id="PF13273"/>
    </source>
</evidence>
<gene>
    <name evidence="3" type="ORF">WAZ07_05955</name>
</gene>
<protein>
    <submittedName>
        <fullName evidence="3">DUF4064 domain-containing protein</fullName>
    </submittedName>
</protein>
<feature type="transmembrane region" description="Helical" evidence="1">
    <location>
        <begin position="44"/>
        <end position="64"/>
    </location>
</feature>
<dbReference type="Proteomes" id="UP001372526">
    <property type="component" value="Unassembled WGS sequence"/>
</dbReference>
<sequence>MKRTPEFILGLIGGILGVIGTFILSIMSIITVIALYGHVDYKTLTYYSILLIIQIGLLVLACSVNKVNNIAYGLCMILLPLVTLVMSVFILFLPVVLQIISGAFAFRTLKQESN</sequence>
<name>A0ABU8FDX5_9BACI</name>
<keyword evidence="1" id="KW-1133">Transmembrane helix</keyword>
<evidence type="ECO:0000313" key="4">
    <source>
        <dbReference type="Proteomes" id="UP001372526"/>
    </source>
</evidence>
<evidence type="ECO:0000256" key="1">
    <source>
        <dbReference type="SAM" id="Phobius"/>
    </source>
</evidence>
<keyword evidence="1" id="KW-0812">Transmembrane</keyword>
<proteinExistence type="predicted"/>
<accession>A0ABU8FDX5</accession>
<dbReference type="Pfam" id="PF13273">
    <property type="entry name" value="DUF4064"/>
    <property type="match status" value="1"/>
</dbReference>
<keyword evidence="4" id="KW-1185">Reference proteome</keyword>
<feature type="transmembrane region" description="Helical" evidence="1">
    <location>
        <begin position="71"/>
        <end position="100"/>
    </location>
</feature>
<evidence type="ECO:0000313" key="3">
    <source>
        <dbReference type="EMBL" id="MEI4800874.1"/>
    </source>
</evidence>
<feature type="transmembrane region" description="Helical" evidence="1">
    <location>
        <begin position="7"/>
        <end position="38"/>
    </location>
</feature>
<dbReference type="RefSeq" id="WP_336471695.1">
    <property type="nucleotide sequence ID" value="NZ_JBAWSX010000002.1"/>
</dbReference>
<comment type="caution">
    <text evidence="3">The sequence shown here is derived from an EMBL/GenBank/DDBJ whole genome shotgun (WGS) entry which is preliminary data.</text>
</comment>
<dbReference type="EMBL" id="JBAWSX010000002">
    <property type="protein sequence ID" value="MEI4800874.1"/>
    <property type="molecule type" value="Genomic_DNA"/>
</dbReference>
<organism evidence="3 4">
    <name type="scientific">Bacillus bruguierae</name>
    <dbReference type="NCBI Taxonomy" id="3127667"/>
    <lineage>
        <taxon>Bacteria</taxon>
        <taxon>Bacillati</taxon>
        <taxon>Bacillota</taxon>
        <taxon>Bacilli</taxon>
        <taxon>Bacillales</taxon>
        <taxon>Bacillaceae</taxon>
        <taxon>Bacillus</taxon>
    </lineage>
</organism>
<reference evidence="3 4" key="1">
    <citation type="submission" date="2024-01" db="EMBL/GenBank/DDBJ databases">
        <title>Seven novel Bacillus-like species.</title>
        <authorList>
            <person name="Liu G."/>
        </authorList>
    </citation>
    <scope>NUCLEOTIDE SEQUENCE [LARGE SCALE GENOMIC DNA]</scope>
    <source>
        <strain evidence="3 4">FJAT-51639</strain>
    </source>
</reference>
<keyword evidence="1" id="KW-0472">Membrane</keyword>